<dbReference type="EMBL" id="JACRTE010000020">
    <property type="protein sequence ID" value="MBC8597287.1"/>
    <property type="molecule type" value="Genomic_DNA"/>
</dbReference>
<comment type="caution">
    <text evidence="1">The sequence shown here is derived from an EMBL/GenBank/DDBJ whole genome shotgun (WGS) entry which is preliminary data.</text>
</comment>
<protein>
    <submittedName>
        <fullName evidence="1">Uncharacterized protein</fullName>
    </submittedName>
</protein>
<organism evidence="1 2">
    <name type="scientific">Qingrenia yutianensis</name>
    <dbReference type="NCBI Taxonomy" id="2763676"/>
    <lineage>
        <taxon>Bacteria</taxon>
        <taxon>Bacillati</taxon>
        <taxon>Bacillota</taxon>
        <taxon>Clostridia</taxon>
        <taxon>Eubacteriales</taxon>
        <taxon>Oscillospiraceae</taxon>
        <taxon>Qingrenia</taxon>
    </lineage>
</organism>
<accession>A0A926FDN1</accession>
<dbReference type="Proteomes" id="UP000647416">
    <property type="component" value="Unassembled WGS sequence"/>
</dbReference>
<evidence type="ECO:0000313" key="2">
    <source>
        <dbReference type="Proteomes" id="UP000647416"/>
    </source>
</evidence>
<proteinExistence type="predicted"/>
<dbReference type="AlphaFoldDB" id="A0A926FDN1"/>
<reference evidence="1" key="1">
    <citation type="submission" date="2020-08" db="EMBL/GenBank/DDBJ databases">
        <title>Genome public.</title>
        <authorList>
            <person name="Liu C."/>
            <person name="Sun Q."/>
        </authorList>
    </citation>
    <scope>NUCLEOTIDE SEQUENCE</scope>
    <source>
        <strain evidence="1">NSJ-50</strain>
    </source>
</reference>
<name>A0A926FDN1_9FIRM</name>
<evidence type="ECO:0000313" key="1">
    <source>
        <dbReference type="EMBL" id="MBC8597287.1"/>
    </source>
</evidence>
<sequence length="170" mass="19800">MAELKTNFECIYEYLASNAQNFPQLEVLSALLKDKKIYIEPDTSSNMYDAVPSEYQDGGYSVVFNPVKPYYFDIQIVFMLAVYEDNAERNLLQIRKIQNAIDWLIEQSQTDNLPEFERLNCYMFEVLTPNPSLRLTYEDDSDQSKAISEYGISVRFYVENPAKKVIKVVK</sequence>
<gene>
    <name evidence="1" type="ORF">H8706_10485</name>
</gene>
<keyword evidence="2" id="KW-1185">Reference proteome</keyword>
<dbReference type="RefSeq" id="WP_262432600.1">
    <property type="nucleotide sequence ID" value="NZ_JACRTE010000020.1"/>
</dbReference>